<feature type="non-terminal residue" evidence="2">
    <location>
        <position position="1"/>
    </location>
</feature>
<dbReference type="Proteomes" id="UP000708208">
    <property type="component" value="Unassembled WGS sequence"/>
</dbReference>
<sequence length="423" mass="47155">MSYCHPSINYPRAYFPTRHLTWTPSFELRTHPLIFILSYKGLTTQVLVDGPNPPTLLVLGQARNVREIQHGTPTAANSSTTSRFSGGQGAMMRSFQAMREDPRSIYRKTYRRGGVFDEPMPSSTERWSHDKEASDWNANDISASVSEENEPNRSVMNDEGSTEEIVTTLVPIETGWYLLGIVVVLSFNLQVISGVAPQKQGRYPSSSENDEDDNGKGKTNGRRITKTSEMDDMDDNVCSTGESYVLIDSATSCCNHTIVLNHGLDFSKFWKECAVGLRSPKSKAEITNENFVNASRRVYACILSKYLRKQTTNLLGFATIMTTNYPTSIKNAILKLAKVQSNAEKPLANYNELRNIRTAYMDIQKQVCASMDTANNDGRSNVFNKTSKTNSPSTCDQSEEVELNGGTCCQGQSVPLDLDFWHP</sequence>
<accession>A0A8J2JDR9</accession>
<comment type="caution">
    <text evidence="2">The sequence shown here is derived from an EMBL/GenBank/DDBJ whole genome shotgun (WGS) entry which is preliminary data.</text>
</comment>
<dbReference type="AlphaFoldDB" id="A0A8J2JDR9"/>
<organism evidence="2 3">
    <name type="scientific">Allacma fusca</name>
    <dbReference type="NCBI Taxonomy" id="39272"/>
    <lineage>
        <taxon>Eukaryota</taxon>
        <taxon>Metazoa</taxon>
        <taxon>Ecdysozoa</taxon>
        <taxon>Arthropoda</taxon>
        <taxon>Hexapoda</taxon>
        <taxon>Collembola</taxon>
        <taxon>Symphypleona</taxon>
        <taxon>Sminthuridae</taxon>
        <taxon>Allacma</taxon>
    </lineage>
</organism>
<name>A0A8J2JDR9_9HEXA</name>
<gene>
    <name evidence="2" type="ORF">AFUS01_LOCUS6416</name>
</gene>
<proteinExistence type="predicted"/>
<evidence type="ECO:0000313" key="3">
    <source>
        <dbReference type="Proteomes" id="UP000708208"/>
    </source>
</evidence>
<evidence type="ECO:0000313" key="2">
    <source>
        <dbReference type="EMBL" id="CAG7716932.1"/>
    </source>
</evidence>
<reference evidence="2" key="1">
    <citation type="submission" date="2021-06" db="EMBL/GenBank/DDBJ databases">
        <authorList>
            <person name="Hodson N. C."/>
            <person name="Mongue J. A."/>
            <person name="Jaron S. K."/>
        </authorList>
    </citation>
    <scope>NUCLEOTIDE SEQUENCE</scope>
</reference>
<keyword evidence="3" id="KW-1185">Reference proteome</keyword>
<protein>
    <submittedName>
        <fullName evidence="2">Uncharacterized protein</fullName>
    </submittedName>
</protein>
<feature type="region of interest" description="Disordered" evidence="1">
    <location>
        <begin position="198"/>
        <end position="228"/>
    </location>
</feature>
<dbReference type="EMBL" id="CAJVCH010042195">
    <property type="protein sequence ID" value="CAG7716932.1"/>
    <property type="molecule type" value="Genomic_DNA"/>
</dbReference>
<evidence type="ECO:0000256" key="1">
    <source>
        <dbReference type="SAM" id="MobiDB-lite"/>
    </source>
</evidence>